<reference evidence="3 4" key="1">
    <citation type="submission" date="2024-05" db="EMBL/GenBank/DDBJ databases">
        <title>Roseateles sp. 2.12 16S ribosomal RNA gene Genome sequencing and assembly.</title>
        <authorList>
            <person name="Woo H."/>
        </authorList>
    </citation>
    <scope>NUCLEOTIDE SEQUENCE [LARGE SCALE GENOMIC DNA]</scope>
    <source>
        <strain evidence="3 4">2.12</strain>
    </source>
</reference>
<sequence length="796" mass="87979">MKTLALCVLAAQPWLRRDIAVVVDALHGSPLPAGEAPPPSLYAGLLDQARRYLAQQARPVAWRAFFFDALQDWQQALQDPAHGLRGCSQELFVLQAGEASEALQLPARLRTIAQAAGQPLRCSPHSFLLYLQRDDDDSSQPPSAFWPDASTGGLHLRLPHADADTRRADLLRVLLDHLDHAHHNRLLARSVDAAERPPALARALHAFMQRRWPGRWDFHSYTGSVIAAFIEGMRQLGQADGRPQLGGVNEHALACAAIAGWQLFGRAYVLAVTSGMVDEFKGTLANLQRTRAPGFIVCADSARGQWHAFQGTVEQAGDGRTLMRARGLAQVYLESPEQLEAGLRQAFAALDQGEGPVVIFASPAVLESGLGVDETALAEPAPAQPARRAEVDPAHWAALLSLVNTQRKRLLWFCGRLSDEERALVHEIAEAAGIALCDGIAHPGSVAAYAGGREQPHYLGTLGLYGFSRAVHRYLHEGEALRPVGAQSLFFLKSRADQICTPFSEGRLARHLHIVQVTNRGQDLAPFADLPLQMDLLDFLQRLKSGLQVEADVRRWRRDALVQARRCPPEHLVDRIETLPMTANYFFHRLGGLLRRLIEEEGLRYHGVYDVGRCGVSALRNLPRTDPGFSGWYGRALMGDALMALPAIALHSPRQVLAFIGDGARALVPDVELQLLRQMSSRPDASELNVSVFYLHNGMLSIIQSYIDLRFARDGAAQVHVPWRPRDDSLERHGPLALQRRRLLRFDETRLREDLRARGRLNVFEVQLTHNSSGDGMSLASEGTWSRITPSEEHAP</sequence>
<dbReference type="PANTHER" id="PTHR18968:SF9">
    <property type="entry name" value="3D-(3,5_4)-TRIHYDROXYCYCLOHEXANE-1,2-DIONE HYDROLASE"/>
    <property type="match status" value="1"/>
</dbReference>
<dbReference type="PANTHER" id="PTHR18968">
    <property type="entry name" value="THIAMINE PYROPHOSPHATE ENZYMES"/>
    <property type="match status" value="1"/>
</dbReference>
<dbReference type="EMBL" id="JBDPZC010000004">
    <property type="protein sequence ID" value="MEO3713232.1"/>
    <property type="molecule type" value="Genomic_DNA"/>
</dbReference>
<gene>
    <name evidence="3" type="ORF">ABDJ40_10710</name>
</gene>
<dbReference type="InterPro" id="IPR045229">
    <property type="entry name" value="TPP_enz"/>
</dbReference>
<dbReference type="Gene3D" id="3.40.50.1220">
    <property type="entry name" value="TPP-binding domain"/>
    <property type="match status" value="1"/>
</dbReference>
<feature type="region of interest" description="Disordered" evidence="2">
    <location>
        <begin position="772"/>
        <end position="796"/>
    </location>
</feature>
<name>A0ABV0GE12_9BURK</name>
<feature type="compositionally biased region" description="Polar residues" evidence="2">
    <location>
        <begin position="772"/>
        <end position="789"/>
    </location>
</feature>
<dbReference type="RefSeq" id="WP_347609481.1">
    <property type="nucleotide sequence ID" value="NZ_JBDPZC010000004.1"/>
</dbReference>
<dbReference type="Proteomes" id="UP001462640">
    <property type="component" value="Unassembled WGS sequence"/>
</dbReference>
<protein>
    <submittedName>
        <fullName evidence="3">Decarboxylase</fullName>
    </submittedName>
</protein>
<accession>A0ABV0GE12</accession>
<evidence type="ECO:0000313" key="4">
    <source>
        <dbReference type="Proteomes" id="UP001462640"/>
    </source>
</evidence>
<organism evidence="3 4">
    <name type="scientific">Roseateles flavus</name>
    <dbReference type="NCBI Taxonomy" id="3149041"/>
    <lineage>
        <taxon>Bacteria</taxon>
        <taxon>Pseudomonadati</taxon>
        <taxon>Pseudomonadota</taxon>
        <taxon>Betaproteobacteria</taxon>
        <taxon>Burkholderiales</taxon>
        <taxon>Sphaerotilaceae</taxon>
        <taxon>Roseateles</taxon>
    </lineage>
</organism>
<evidence type="ECO:0000256" key="2">
    <source>
        <dbReference type="SAM" id="MobiDB-lite"/>
    </source>
</evidence>
<dbReference type="Gene3D" id="3.40.50.970">
    <property type="match status" value="2"/>
</dbReference>
<comment type="caution">
    <text evidence="3">The sequence shown here is derived from an EMBL/GenBank/DDBJ whole genome shotgun (WGS) entry which is preliminary data.</text>
</comment>
<evidence type="ECO:0000313" key="3">
    <source>
        <dbReference type="EMBL" id="MEO3713232.1"/>
    </source>
</evidence>
<dbReference type="SUPFAM" id="SSF52518">
    <property type="entry name" value="Thiamin diphosphate-binding fold (THDP-binding)"/>
    <property type="match status" value="1"/>
</dbReference>
<proteinExistence type="inferred from homology"/>
<evidence type="ECO:0000256" key="1">
    <source>
        <dbReference type="ARBA" id="ARBA00007812"/>
    </source>
</evidence>
<comment type="similarity">
    <text evidence="1">Belongs to the TPP enzyme family.</text>
</comment>
<dbReference type="InterPro" id="IPR029061">
    <property type="entry name" value="THDP-binding"/>
</dbReference>
<keyword evidence="4" id="KW-1185">Reference proteome</keyword>